<evidence type="ECO:0000313" key="2">
    <source>
        <dbReference type="Proteomes" id="UP000572680"/>
    </source>
</evidence>
<reference evidence="1 2" key="1">
    <citation type="submission" date="2020-08" db="EMBL/GenBank/DDBJ databases">
        <title>Genomic Encyclopedia of Type Strains, Phase IV (KMG-IV): sequencing the most valuable type-strain genomes for metagenomic binning, comparative biology and taxonomic classification.</title>
        <authorList>
            <person name="Goeker M."/>
        </authorList>
    </citation>
    <scope>NUCLEOTIDE SEQUENCE [LARGE SCALE GENOMIC DNA]</scope>
    <source>
        <strain evidence="1 2">DSM 44197</strain>
    </source>
</reference>
<dbReference type="AlphaFoldDB" id="A0A7W3LWL2"/>
<gene>
    <name evidence="1" type="ORF">HNR61_007221</name>
</gene>
<name>A0A7W3LWL2_ACTNM</name>
<dbReference type="RefSeq" id="WP_182847538.1">
    <property type="nucleotide sequence ID" value="NZ_BAAALP010000028.1"/>
</dbReference>
<accession>A0A7W3LWL2</accession>
<dbReference type="EMBL" id="JACJIA010000012">
    <property type="protein sequence ID" value="MBA8955545.1"/>
    <property type="molecule type" value="Genomic_DNA"/>
</dbReference>
<evidence type="ECO:0000313" key="1">
    <source>
        <dbReference type="EMBL" id="MBA8955545.1"/>
    </source>
</evidence>
<proteinExistence type="predicted"/>
<protein>
    <submittedName>
        <fullName evidence="1">Uncharacterized protein</fullName>
    </submittedName>
</protein>
<keyword evidence="2" id="KW-1185">Reference proteome</keyword>
<sequence length="137" mass="14581">MSTEPQPAARADEDVHFRLAGPAIESYPSDAEGPVDYLEVVSDRHGPLGYLWASSTRDAAGFVRRADGGDHAANESVAWVRDLRAARARGVPAGELLDFFARTPLPLDPDASHYGRVVPGPRSTASTLSVLRSIAAS</sequence>
<organism evidence="1 2">
    <name type="scientific">Actinomadura namibiensis</name>
    <dbReference type="NCBI Taxonomy" id="182080"/>
    <lineage>
        <taxon>Bacteria</taxon>
        <taxon>Bacillati</taxon>
        <taxon>Actinomycetota</taxon>
        <taxon>Actinomycetes</taxon>
        <taxon>Streptosporangiales</taxon>
        <taxon>Thermomonosporaceae</taxon>
        <taxon>Actinomadura</taxon>
    </lineage>
</organism>
<comment type="caution">
    <text evidence="1">The sequence shown here is derived from an EMBL/GenBank/DDBJ whole genome shotgun (WGS) entry which is preliminary data.</text>
</comment>
<dbReference type="Proteomes" id="UP000572680">
    <property type="component" value="Unassembled WGS sequence"/>
</dbReference>